<dbReference type="RefSeq" id="WP_280762932.1">
    <property type="nucleotide sequence ID" value="NZ_JARXVC010000015.1"/>
</dbReference>
<reference evidence="2 3" key="1">
    <citation type="submission" date="2023-04" db="EMBL/GenBank/DDBJ databases">
        <title>Forest soil microbial communities from Buena Vista Peninsula, Colon Province, Panama.</title>
        <authorList>
            <person name="Bouskill N."/>
        </authorList>
    </citation>
    <scope>NUCLEOTIDE SEQUENCE [LARGE SCALE GENOMIC DNA]</scope>
    <source>
        <strain evidence="2 3">CFH S0262</strain>
    </source>
</reference>
<dbReference type="Proteomes" id="UP001160334">
    <property type="component" value="Unassembled WGS sequence"/>
</dbReference>
<feature type="region of interest" description="Disordered" evidence="1">
    <location>
        <begin position="381"/>
        <end position="406"/>
    </location>
</feature>
<accession>A0ABT6MH76</accession>
<dbReference type="EMBL" id="JARXVC010000015">
    <property type="protein sequence ID" value="MDH6283669.1"/>
    <property type="molecule type" value="Genomic_DNA"/>
</dbReference>
<gene>
    <name evidence="2" type="ORF">M2280_004920</name>
</gene>
<name>A0ABT6MH76_9NOCA</name>
<sequence length="406" mass="43411">MGEVFEANAAEVAGLGVLADSIANDARAATRFLDEQTRPTGDTSGGIMQMLLSPFSLATDFMHGRYNELASTCSSIGIELNRAAWMYADQEKKNYDALNANLQSCLLPEAGADSENPGTGAAEPFPEPSRYVAVESVDLAPPATDAEDIRGLIADSAGWLGDVDDGIKVATGWSPLEEVIKPISGNWNELKRIGDAYKISGEAMEKCGKNLAAGATQVDEHWDGKAAVAFQEYSARQADAMIWEGPVGRVTKVGLERVAEEVKAAIKEAVSHLADMLEEQVQVNDVAHLLKFVLKKVPLAGTTYQGYEIIKIIDAVRDRVTSLVDKIREVVDALAEYLSMIASPSGDLNELSESTLAPITSKVDDVKKKAELVQDIAGVADADGPMHKPTDGFSVGTGRDPWEDAA</sequence>
<keyword evidence="3" id="KW-1185">Reference proteome</keyword>
<evidence type="ECO:0000313" key="2">
    <source>
        <dbReference type="EMBL" id="MDH6283669.1"/>
    </source>
</evidence>
<evidence type="ECO:0000313" key="3">
    <source>
        <dbReference type="Proteomes" id="UP001160334"/>
    </source>
</evidence>
<evidence type="ECO:0000256" key="1">
    <source>
        <dbReference type="SAM" id="MobiDB-lite"/>
    </source>
</evidence>
<proteinExistence type="predicted"/>
<comment type="caution">
    <text evidence="2">The sequence shown here is derived from an EMBL/GenBank/DDBJ whole genome shotgun (WGS) entry which is preliminary data.</text>
</comment>
<protein>
    <submittedName>
        <fullName evidence="2">Uncharacterized protein</fullName>
    </submittedName>
</protein>
<organism evidence="2 3">
    <name type="scientific">Prescottella agglutinans</name>
    <dbReference type="NCBI Taxonomy" id="1644129"/>
    <lineage>
        <taxon>Bacteria</taxon>
        <taxon>Bacillati</taxon>
        <taxon>Actinomycetota</taxon>
        <taxon>Actinomycetes</taxon>
        <taxon>Mycobacteriales</taxon>
        <taxon>Nocardiaceae</taxon>
        <taxon>Prescottella</taxon>
    </lineage>
</organism>